<feature type="compositionally biased region" description="Basic and acidic residues" evidence="4">
    <location>
        <begin position="1317"/>
        <end position="1329"/>
    </location>
</feature>
<dbReference type="PROSITE" id="PS00018">
    <property type="entry name" value="EF_HAND_1"/>
    <property type="match status" value="7"/>
</dbReference>
<feature type="domain" description="SET" evidence="6">
    <location>
        <begin position="786"/>
        <end position="961"/>
    </location>
</feature>
<evidence type="ECO:0000259" key="6">
    <source>
        <dbReference type="PROSITE" id="PS50280"/>
    </source>
</evidence>
<feature type="domain" description="EF-hand" evidence="5">
    <location>
        <begin position="272"/>
        <end position="307"/>
    </location>
</feature>
<evidence type="ECO:0008006" key="9">
    <source>
        <dbReference type="Google" id="ProtNLM"/>
    </source>
</evidence>
<dbReference type="PROSITE" id="PS50222">
    <property type="entry name" value="EF_HAND_2"/>
    <property type="match status" value="10"/>
</dbReference>
<dbReference type="PANTHER" id="PTHR34524:SF6">
    <property type="entry name" value="CALCYPHOSINE LIKE"/>
    <property type="match status" value="1"/>
</dbReference>
<dbReference type="PANTHER" id="PTHR34524">
    <property type="entry name" value="CALCYPHOSIN"/>
    <property type="match status" value="1"/>
</dbReference>
<dbReference type="PROSITE" id="PS50280">
    <property type="entry name" value="SET"/>
    <property type="match status" value="1"/>
</dbReference>
<feature type="domain" description="EF-hand" evidence="5">
    <location>
        <begin position="95"/>
        <end position="130"/>
    </location>
</feature>
<evidence type="ECO:0000259" key="5">
    <source>
        <dbReference type="PROSITE" id="PS50222"/>
    </source>
</evidence>
<dbReference type="InterPro" id="IPR051581">
    <property type="entry name" value="Ca-bind"/>
</dbReference>
<protein>
    <recommendedName>
        <fullName evidence="9">Calmodulin</fullName>
    </recommendedName>
</protein>
<dbReference type="CDD" id="cd20071">
    <property type="entry name" value="SET_SMYD"/>
    <property type="match status" value="1"/>
</dbReference>
<dbReference type="InterPro" id="IPR011992">
    <property type="entry name" value="EF-hand-dom_pair"/>
</dbReference>
<dbReference type="Gene3D" id="1.10.238.10">
    <property type="entry name" value="EF-hand"/>
    <property type="match status" value="6"/>
</dbReference>
<feature type="domain" description="EF-hand" evidence="5">
    <location>
        <begin position="448"/>
        <end position="483"/>
    </location>
</feature>
<dbReference type="Pfam" id="PF00036">
    <property type="entry name" value="EF-hand_1"/>
    <property type="match status" value="3"/>
</dbReference>
<dbReference type="Pfam" id="PF13202">
    <property type="entry name" value="EF-hand_5"/>
    <property type="match status" value="3"/>
</dbReference>
<dbReference type="InterPro" id="IPR046341">
    <property type="entry name" value="SET_dom_sf"/>
</dbReference>
<evidence type="ECO:0000313" key="7">
    <source>
        <dbReference type="EMBL" id="CAK9003497.1"/>
    </source>
</evidence>
<dbReference type="SMART" id="SM00317">
    <property type="entry name" value="SET"/>
    <property type="match status" value="1"/>
</dbReference>
<dbReference type="SUPFAM" id="SSF82199">
    <property type="entry name" value="SET domain"/>
    <property type="match status" value="1"/>
</dbReference>
<dbReference type="Pfam" id="PF13833">
    <property type="entry name" value="EF-hand_8"/>
    <property type="match status" value="1"/>
</dbReference>
<name>A0ABP0ILK6_9DINO</name>
<keyword evidence="2" id="KW-0677">Repeat</keyword>
<dbReference type="SMART" id="SM00054">
    <property type="entry name" value="EFh"/>
    <property type="match status" value="11"/>
</dbReference>
<evidence type="ECO:0000256" key="1">
    <source>
        <dbReference type="ARBA" id="ARBA00022723"/>
    </source>
</evidence>
<feature type="domain" description="EF-hand" evidence="5">
    <location>
        <begin position="1357"/>
        <end position="1392"/>
    </location>
</feature>
<feature type="domain" description="EF-hand" evidence="5">
    <location>
        <begin position="1404"/>
        <end position="1439"/>
    </location>
</feature>
<evidence type="ECO:0000256" key="2">
    <source>
        <dbReference type="ARBA" id="ARBA00022737"/>
    </source>
</evidence>
<feature type="domain" description="EF-hand" evidence="5">
    <location>
        <begin position="360"/>
        <end position="395"/>
    </location>
</feature>
<evidence type="ECO:0000313" key="8">
    <source>
        <dbReference type="Proteomes" id="UP001642484"/>
    </source>
</evidence>
<feature type="region of interest" description="Disordered" evidence="4">
    <location>
        <begin position="1313"/>
        <end position="1356"/>
    </location>
</feature>
<proteinExistence type="predicted"/>
<evidence type="ECO:0000256" key="4">
    <source>
        <dbReference type="SAM" id="MobiDB-lite"/>
    </source>
</evidence>
<dbReference type="Gene3D" id="2.170.270.10">
    <property type="entry name" value="SET domain"/>
    <property type="match status" value="1"/>
</dbReference>
<feature type="domain" description="EF-hand" evidence="5">
    <location>
        <begin position="1466"/>
        <end position="1501"/>
    </location>
</feature>
<feature type="domain" description="EF-hand" evidence="5">
    <location>
        <begin position="183"/>
        <end position="218"/>
    </location>
</feature>
<reference evidence="7 8" key="1">
    <citation type="submission" date="2024-02" db="EMBL/GenBank/DDBJ databases">
        <authorList>
            <person name="Chen Y."/>
            <person name="Shah S."/>
            <person name="Dougan E. K."/>
            <person name="Thang M."/>
            <person name="Chan C."/>
        </authorList>
    </citation>
    <scope>NUCLEOTIDE SEQUENCE [LARGE SCALE GENOMIC DNA]</scope>
</reference>
<dbReference type="InterPro" id="IPR018247">
    <property type="entry name" value="EF_Hand_1_Ca_BS"/>
</dbReference>
<dbReference type="InterPro" id="IPR001214">
    <property type="entry name" value="SET_dom"/>
</dbReference>
<feature type="domain" description="EF-hand" evidence="5">
    <location>
        <begin position="1"/>
        <end position="30"/>
    </location>
</feature>
<evidence type="ECO:0000256" key="3">
    <source>
        <dbReference type="ARBA" id="ARBA00022837"/>
    </source>
</evidence>
<keyword evidence="1" id="KW-0479">Metal-binding</keyword>
<dbReference type="EMBL" id="CAXAMN010003225">
    <property type="protein sequence ID" value="CAK9003497.1"/>
    <property type="molecule type" value="Genomic_DNA"/>
</dbReference>
<keyword evidence="8" id="KW-1185">Reference proteome</keyword>
<organism evidence="7 8">
    <name type="scientific">Durusdinium trenchii</name>
    <dbReference type="NCBI Taxonomy" id="1381693"/>
    <lineage>
        <taxon>Eukaryota</taxon>
        <taxon>Sar</taxon>
        <taxon>Alveolata</taxon>
        <taxon>Dinophyceae</taxon>
        <taxon>Suessiales</taxon>
        <taxon>Symbiodiniaceae</taxon>
        <taxon>Durusdinium</taxon>
    </lineage>
</organism>
<dbReference type="Pfam" id="PF00856">
    <property type="entry name" value="SET"/>
    <property type="match status" value="1"/>
</dbReference>
<dbReference type="Proteomes" id="UP001642484">
    <property type="component" value="Unassembled WGS sequence"/>
</dbReference>
<comment type="caution">
    <text evidence="7">The sequence shown here is derived from an EMBL/GenBank/DDBJ whole genome shotgun (WGS) entry which is preliminary data.</text>
</comment>
<feature type="domain" description="EF-hand" evidence="5">
    <location>
        <begin position="535"/>
        <end position="570"/>
    </location>
</feature>
<dbReference type="CDD" id="cd00051">
    <property type="entry name" value="EFh"/>
    <property type="match status" value="7"/>
</dbReference>
<accession>A0ABP0ILK6</accession>
<dbReference type="InterPro" id="IPR002048">
    <property type="entry name" value="EF_hand_dom"/>
</dbReference>
<feature type="compositionally biased region" description="Low complexity" evidence="4">
    <location>
        <begin position="1331"/>
        <end position="1344"/>
    </location>
</feature>
<dbReference type="SUPFAM" id="SSF47473">
    <property type="entry name" value="EF-hand"/>
    <property type="match status" value="5"/>
</dbReference>
<sequence length="1767" mass="196561">MRLWQTFDANADGGISREEFRKQLAKVQATTSTTSAAAPSVKACNVSEEICSMVAAMLRREGKTQDQLFDALANGQTEVAWSDFRALFAQLEPHLSAEQLEELWRHFDKNNDGGVSREEFRRALGAVSTAAEDVAQDVCSRVMAALAREGKSVSELFDALSASRSTVQWKDFVDFFQALEPKLTRPQLEMLWRTFDKDGDGSVTREEFQRALQSGSVKTEEKKAPQICVQLASVLFHQGQTVMQLFQSLAGSQGLVHWNDFRALFVQLEPSLSASELESLWKEFDKDGDGSITKEEFFAAMEPAVRLVVAKQSEVIARLALALQRQGQSVDQLFNALATEQGVVSWPDFRSLFQQWEPSLGEEDLHGLWRSFDKDGDGSVTREEFVKALAPSMEAAQAHTDEVCKRVASMLFQNGRTVNQLFDALAAGKEQVAFDDFRSLFQQLEPSLSLPDLQALWRCFDKDGDGGVTRQEFLKAMEPSAKLVVQRVSEVCAQVGHLLQREGTTVDQLFDSLADHQVLHWEAFAAFFQGISSSLSEQDLHGLWHSFDKDGDGTVSREEFVKALAPSMPAIVPCPDTALANALWQAIAEVATLRAGSVPRGSAALRNSIRVQLEAFDLTRTGFMDPRTFSQAMRAYSPALPDPVVEVLRGQVCQEDGLVPVDRLVDKILQPPELPRRGSVAPPKPPEEEAGGALWSAFRRIRPALHERSLKLATVFQRSSGFPALALCVLCAVLCGARLAFIPEVRPSAAAASTAAGIATLSAWPAWAVTEGFEDVGGSTNGLNLSKLQVRCIASAGRGVVTLAPLRAGELLVAEAALRVAPEDRLAEELQEQPLDEIDWQRLDLMCDDSELEEFSKPVPLHSWPGGFGRPRSKISLAKMRRKVDLNAYRCSPPVSEYAFTDDGQSNASKARSEAYGVFPLASLFNHSCAPNMSKVLLGKWVFLRAAREIPPGEELTQFYCDIRMPVEMRQKELSDLFGFSCNCPRCRFELLLDTESEEFQPWKRLYSCAVPLLQQRFSSELEGLIADAERCARRALAERFIEVTETNDKEHEEIHESWALWPLVPAFQQLAARLRLDGRFEESLALWRRSERLVKSVVPLSNIHLRVHSEMLLTSEADADLRENLSLVASAFGPGIEVWQKLVGFRMPRLSKKVMDTSPKPDLCPIHYEWEETEQNWLLVAWSAAFQHAQDIFLDASADVLLFNAPNAVETKVTTFGASMFLSPPKDYNQLSVKAAKEIPAPGSSNGPSEAVSVIGGAGLIIVLALFVFGVGIVVPTKGRLCGLRNEPTDHFTTQALFNAMSQNPDLGAALEASEDAEKHAETQRPERPASPTSPTSPISPTSNKTKDGAVAGKSVTEEEIERCIAEADKNGNGIIEYNEFIEWLQQPCGTVRLGSHGLEYFDLEACVRPLYDVYDQDGDGLVSMEEFIGCQSILQNSLGLKSKVSLEEQFKKEFGRPGTTSVPLLESEPKKTFLMVDSDKSRSISFKEFLEWQRKQLIAARTPSKELEELLPALARQLKRVFKFEEEEEMNACDGRVLQRIVDNLAKFCIEIWSEKEGAKQKAKPMLALTGKARHYTNRWSEPPVGLNTKKLKAKYLATESCMTSGRLSENMDLDLMVIPEVLDGDDENPRNRVWLGQIIQKVTMRDGKVRSDEPVYYEFISLSWSKTADAVFKFHRSYDAMPPELRFFSLLKAEADFGNKLTWSQIQRVFARCKSHGILTAAQHAEYNNAMELRVHKALKEEESFLGHDVFLCIGMGGPSTDSD</sequence>
<gene>
    <name evidence="7" type="ORF">CCMP2556_LOCUS7315</name>
</gene>
<keyword evidence="3" id="KW-0106">Calcium</keyword>